<protein>
    <submittedName>
        <fullName evidence="4">ABC-F family ATP-binding cassette domain-containing protein</fullName>
    </submittedName>
</protein>
<dbReference type="InterPro" id="IPR003593">
    <property type="entry name" value="AAA+_ATPase"/>
</dbReference>
<dbReference type="EMBL" id="JBHUGA010000011">
    <property type="protein sequence ID" value="MFD1846215.1"/>
    <property type="molecule type" value="Genomic_DNA"/>
</dbReference>
<reference evidence="5" key="1">
    <citation type="journal article" date="2019" name="Int. J. Syst. Evol. Microbiol.">
        <title>The Global Catalogue of Microorganisms (GCM) 10K type strain sequencing project: providing services to taxonomists for standard genome sequencing and annotation.</title>
        <authorList>
            <consortium name="The Broad Institute Genomics Platform"/>
            <consortium name="The Broad Institute Genome Sequencing Center for Infectious Disease"/>
            <person name="Wu L."/>
            <person name="Ma J."/>
        </authorList>
    </citation>
    <scope>NUCLEOTIDE SEQUENCE [LARGE SCALE GENOMIC DNA]</scope>
    <source>
        <strain evidence="5">JCM 11496</strain>
    </source>
</reference>
<dbReference type="PANTHER" id="PTHR42855:SF2">
    <property type="entry name" value="DRUG RESISTANCE ABC TRANSPORTER,ATP-BINDING PROTEIN"/>
    <property type="match status" value="1"/>
</dbReference>
<name>A0ABW4Q4D3_9MICC</name>
<evidence type="ECO:0000256" key="1">
    <source>
        <dbReference type="ARBA" id="ARBA00022741"/>
    </source>
</evidence>
<evidence type="ECO:0000259" key="3">
    <source>
        <dbReference type="PROSITE" id="PS50893"/>
    </source>
</evidence>
<dbReference type="Proteomes" id="UP001597307">
    <property type="component" value="Unassembled WGS sequence"/>
</dbReference>
<organism evidence="4 5">
    <name type="scientific">Arthrobacter flavus</name>
    <dbReference type="NCBI Taxonomy" id="95172"/>
    <lineage>
        <taxon>Bacteria</taxon>
        <taxon>Bacillati</taxon>
        <taxon>Actinomycetota</taxon>
        <taxon>Actinomycetes</taxon>
        <taxon>Micrococcales</taxon>
        <taxon>Micrococcaceae</taxon>
        <taxon>Arthrobacter</taxon>
    </lineage>
</organism>
<dbReference type="InterPro" id="IPR003439">
    <property type="entry name" value="ABC_transporter-like_ATP-bd"/>
</dbReference>
<evidence type="ECO:0000256" key="2">
    <source>
        <dbReference type="ARBA" id="ARBA00022840"/>
    </source>
</evidence>
<dbReference type="InterPro" id="IPR051309">
    <property type="entry name" value="ABCF_ATPase"/>
</dbReference>
<comment type="caution">
    <text evidence="4">The sequence shown here is derived from an EMBL/GenBank/DDBJ whole genome shotgun (WGS) entry which is preliminary data.</text>
</comment>
<evidence type="ECO:0000313" key="4">
    <source>
        <dbReference type="EMBL" id="MFD1846215.1"/>
    </source>
</evidence>
<dbReference type="PANTHER" id="PTHR42855">
    <property type="entry name" value="ABC TRANSPORTER ATP-BINDING SUBUNIT"/>
    <property type="match status" value="1"/>
</dbReference>
<feature type="domain" description="ABC transporter" evidence="3">
    <location>
        <begin position="336"/>
        <end position="541"/>
    </location>
</feature>
<keyword evidence="2 4" id="KW-0067">ATP-binding</keyword>
<keyword evidence="5" id="KW-1185">Reference proteome</keyword>
<dbReference type="PROSITE" id="PS50893">
    <property type="entry name" value="ABC_TRANSPORTER_2"/>
    <property type="match status" value="2"/>
</dbReference>
<dbReference type="GO" id="GO:0005524">
    <property type="term" value="F:ATP binding"/>
    <property type="evidence" value="ECO:0007669"/>
    <property type="project" value="UniProtKB-KW"/>
</dbReference>
<accession>A0ABW4Q4D3</accession>
<evidence type="ECO:0000313" key="5">
    <source>
        <dbReference type="Proteomes" id="UP001597307"/>
    </source>
</evidence>
<sequence>MSEHIELSEVSHGYGDRLLLDHVNLRIGSGERVAVVGENGAGKSTLLRLIAGLETPDGGQVSVHGAVGHLPQTLDHAPTDTVQTVIDTALARIRAIEAELRTREAALAGADSDELERYGAAQSAYDLHDGYAVDSRVDAALSQLRLGGLQRDRTLDTLSGGEQERLALACLLADPAAILLLDEPTNHLDDDAVAWLERELAAHRGAVVAISHDRSFLRTFATTIIEVDGDRRELRRYGDGYNGYLLAKAAERRRWEQEYQQWMDAKETERAKAAAVEGRMGYGRRRDRDKMGYDFKQGTVQEAITSQKRNALERLRRLQEHPVDRPPKPLTLSAQFGGQSLSGTVLELEEAAVADRLAVETLAVRAGDNLLVTGPNGAGKTTLLDVMAGVCPVDRGTLAQRGRLGYLPQELRPPRKPSMRLLPAFAAGLVGDLEEHADRLLNLGLFRTADLLVPVGSLSAGQYRRLALARLLVGRYDVILFDEPTNHLAPVLVGELEEALAGYGGTLVIASHDRELRRWFSTLPAGRELRLEAGLVAGSPR</sequence>
<keyword evidence="1" id="KW-0547">Nucleotide-binding</keyword>
<feature type="domain" description="ABC transporter" evidence="3">
    <location>
        <begin position="5"/>
        <end position="271"/>
    </location>
</feature>
<dbReference type="SMART" id="SM00382">
    <property type="entry name" value="AAA"/>
    <property type="match status" value="2"/>
</dbReference>
<proteinExistence type="predicted"/>
<dbReference type="Pfam" id="PF00005">
    <property type="entry name" value="ABC_tran"/>
    <property type="match status" value="2"/>
</dbReference>
<dbReference type="RefSeq" id="WP_343879962.1">
    <property type="nucleotide sequence ID" value="NZ_BAAAIJ010000047.1"/>
</dbReference>
<dbReference type="Gene3D" id="3.40.50.300">
    <property type="entry name" value="P-loop containing nucleotide triphosphate hydrolases"/>
    <property type="match status" value="2"/>
</dbReference>
<gene>
    <name evidence="4" type="ORF">ACFSFX_06340</name>
</gene>
<dbReference type="CDD" id="cd03221">
    <property type="entry name" value="ABCF_EF-3"/>
    <property type="match status" value="1"/>
</dbReference>
<dbReference type="InterPro" id="IPR027417">
    <property type="entry name" value="P-loop_NTPase"/>
</dbReference>
<dbReference type="SUPFAM" id="SSF52540">
    <property type="entry name" value="P-loop containing nucleoside triphosphate hydrolases"/>
    <property type="match status" value="2"/>
</dbReference>